<comment type="caution">
    <text evidence="1">The sequence shown here is derived from an EMBL/GenBank/DDBJ whole genome shotgun (WGS) entry which is preliminary data.</text>
</comment>
<dbReference type="GO" id="GO:0016787">
    <property type="term" value="F:hydrolase activity"/>
    <property type="evidence" value="ECO:0007669"/>
    <property type="project" value="UniProtKB-KW"/>
</dbReference>
<evidence type="ECO:0000313" key="2">
    <source>
        <dbReference type="Proteomes" id="UP000477722"/>
    </source>
</evidence>
<feature type="non-terminal residue" evidence="1">
    <location>
        <position position="1"/>
    </location>
</feature>
<gene>
    <name evidence="1" type="ORF">G5C65_30490</name>
</gene>
<name>A0A6G4X6X5_9ACTN</name>
<proteinExistence type="predicted"/>
<organism evidence="1 2">
    <name type="scientific">Streptomyces boncukensis</name>
    <dbReference type="NCBI Taxonomy" id="2711219"/>
    <lineage>
        <taxon>Bacteria</taxon>
        <taxon>Bacillati</taxon>
        <taxon>Actinomycetota</taxon>
        <taxon>Actinomycetes</taxon>
        <taxon>Kitasatosporales</taxon>
        <taxon>Streptomycetaceae</taxon>
        <taxon>Streptomyces</taxon>
    </lineage>
</organism>
<protein>
    <submittedName>
        <fullName evidence="1">Amidohydrolase</fullName>
    </submittedName>
</protein>
<dbReference type="EMBL" id="JAAKZZ010000497">
    <property type="protein sequence ID" value="NGO72610.1"/>
    <property type="molecule type" value="Genomic_DNA"/>
</dbReference>
<sequence length="43" mass="5041">IALDHVEGLDDETVWKLMRGNAIRMLDLDLDRTPEQYRARTRG</sequence>
<accession>A0A6G4X6X5</accession>
<keyword evidence="1" id="KW-0378">Hydrolase</keyword>
<evidence type="ECO:0000313" key="1">
    <source>
        <dbReference type="EMBL" id="NGO72610.1"/>
    </source>
</evidence>
<dbReference type="AlphaFoldDB" id="A0A6G4X6X5"/>
<dbReference type="Proteomes" id="UP000477722">
    <property type="component" value="Unassembled WGS sequence"/>
</dbReference>
<reference evidence="1 2" key="1">
    <citation type="submission" date="2020-02" db="EMBL/GenBank/DDBJ databases">
        <title>Whole-genome analyses of novel actinobacteria.</title>
        <authorList>
            <person name="Sahin N."/>
            <person name="Tatar D."/>
        </authorList>
    </citation>
    <scope>NUCLEOTIDE SEQUENCE [LARGE SCALE GENOMIC DNA]</scope>
    <source>
        <strain evidence="1 2">SB3404</strain>
    </source>
</reference>
<keyword evidence="2" id="KW-1185">Reference proteome</keyword>